<dbReference type="AlphaFoldDB" id="A0A0F8WLF2"/>
<protein>
    <submittedName>
        <fullName evidence="1">Uncharacterized protein</fullName>
    </submittedName>
</protein>
<proteinExistence type="predicted"/>
<comment type="caution">
    <text evidence="1">The sequence shown here is derived from an EMBL/GenBank/DDBJ whole genome shotgun (WGS) entry which is preliminary data.</text>
</comment>
<evidence type="ECO:0000313" key="1">
    <source>
        <dbReference type="EMBL" id="KKK57513.1"/>
    </source>
</evidence>
<name>A0A0F8WLF2_9ZZZZ</name>
<organism evidence="1">
    <name type="scientific">marine sediment metagenome</name>
    <dbReference type="NCBI Taxonomy" id="412755"/>
    <lineage>
        <taxon>unclassified sequences</taxon>
        <taxon>metagenomes</taxon>
        <taxon>ecological metagenomes</taxon>
    </lineage>
</organism>
<sequence length="27" mass="3272">INKLQREVSMASREIKHNFDLMKEIIQ</sequence>
<dbReference type="EMBL" id="LAZR01064442">
    <property type="protein sequence ID" value="KKK57513.1"/>
    <property type="molecule type" value="Genomic_DNA"/>
</dbReference>
<gene>
    <name evidence="1" type="ORF">LCGC14_3053720</name>
</gene>
<reference evidence="1" key="1">
    <citation type="journal article" date="2015" name="Nature">
        <title>Complex archaea that bridge the gap between prokaryotes and eukaryotes.</title>
        <authorList>
            <person name="Spang A."/>
            <person name="Saw J.H."/>
            <person name="Jorgensen S.L."/>
            <person name="Zaremba-Niedzwiedzka K."/>
            <person name="Martijn J."/>
            <person name="Lind A.E."/>
            <person name="van Eijk R."/>
            <person name="Schleper C."/>
            <person name="Guy L."/>
            <person name="Ettema T.J."/>
        </authorList>
    </citation>
    <scope>NUCLEOTIDE SEQUENCE</scope>
</reference>
<accession>A0A0F8WLF2</accession>
<feature type="non-terminal residue" evidence="1">
    <location>
        <position position="1"/>
    </location>
</feature>